<evidence type="ECO:0000259" key="1">
    <source>
        <dbReference type="Pfam" id="PF00391"/>
    </source>
</evidence>
<dbReference type="Gene3D" id="3.50.30.10">
    <property type="entry name" value="Phosphohistidine domain"/>
    <property type="match status" value="1"/>
</dbReference>
<dbReference type="InterPro" id="IPR002192">
    <property type="entry name" value="PPDK_AMP/ATP-bd"/>
</dbReference>
<dbReference type="InterPro" id="IPR036637">
    <property type="entry name" value="Phosphohistidine_dom_sf"/>
</dbReference>
<dbReference type="InterPro" id="IPR051549">
    <property type="entry name" value="PEP_Utilizing_Enz"/>
</dbReference>
<dbReference type="Gene3D" id="3.30.470.20">
    <property type="entry name" value="ATP-grasp fold, B domain"/>
    <property type="match status" value="2"/>
</dbReference>
<gene>
    <name evidence="3" type="ORF">HGG74_19770</name>
</gene>
<name>A0A7X6QMF9_9MICC</name>
<dbReference type="Gene3D" id="3.30.1490.20">
    <property type="entry name" value="ATP-grasp fold, A domain"/>
    <property type="match status" value="1"/>
</dbReference>
<dbReference type="Pfam" id="PF00391">
    <property type="entry name" value="PEP-utilizers"/>
    <property type="match status" value="1"/>
</dbReference>
<dbReference type="GO" id="GO:0016301">
    <property type="term" value="F:kinase activity"/>
    <property type="evidence" value="ECO:0007669"/>
    <property type="project" value="InterPro"/>
</dbReference>
<dbReference type="GO" id="GO:0005524">
    <property type="term" value="F:ATP binding"/>
    <property type="evidence" value="ECO:0007669"/>
    <property type="project" value="InterPro"/>
</dbReference>
<feature type="domain" description="Pyruvate phosphate dikinase AMP/ATP-binding" evidence="2">
    <location>
        <begin position="19"/>
        <end position="224"/>
    </location>
</feature>
<protein>
    <submittedName>
        <fullName evidence="3">Phosphoenolpyruvate synthase</fullName>
    </submittedName>
</protein>
<comment type="caution">
    <text evidence="3">The sequence shown here is derived from an EMBL/GenBank/DDBJ whole genome shotgun (WGS) entry which is preliminary data.</text>
</comment>
<dbReference type="EMBL" id="JAAZSQ010000032">
    <property type="protein sequence ID" value="NKX56716.1"/>
    <property type="molecule type" value="Genomic_DNA"/>
</dbReference>
<dbReference type="PANTHER" id="PTHR43615">
    <property type="entry name" value="PHOSPHOENOLPYRUVATE SYNTHASE-RELATED"/>
    <property type="match status" value="1"/>
</dbReference>
<reference evidence="3 4" key="1">
    <citation type="submission" date="2020-04" db="EMBL/GenBank/DDBJ databases">
        <title>Arthrobacter sp. nov.</title>
        <authorList>
            <person name="Liu S."/>
        </authorList>
    </citation>
    <scope>NUCLEOTIDE SEQUENCE [LARGE SCALE GENOMIC DNA]</scope>
    <source>
        <strain evidence="3 4">E918</strain>
    </source>
</reference>
<evidence type="ECO:0000313" key="4">
    <source>
        <dbReference type="Proteomes" id="UP000544090"/>
    </source>
</evidence>
<dbReference type="Proteomes" id="UP000544090">
    <property type="component" value="Unassembled WGS sequence"/>
</dbReference>
<proteinExistence type="predicted"/>
<keyword evidence="4" id="KW-1185">Reference proteome</keyword>
<evidence type="ECO:0000313" key="3">
    <source>
        <dbReference type="EMBL" id="NKX56716.1"/>
    </source>
</evidence>
<sequence>MTSVKITGTLAEFGAADLPLAGGKGANLGELVRAGFPVPDGFIITTAAYRALLAATPLGLRLEQALAAGADGTRIRALFSEAAMPEDIRARIAAAYARLGGGPVAVRSSATAEDLPGAAFAGQQDTYLDVAGEDAVLDAVARCWASLWTDRAIAYRRRQGIGGRGLAIAVVVQRMVPAEAAGVMFTANPVTGDRDETVIDAAAGTGEAVVSGTVTPEHYVLDGRLRLREASPGRQVLSAGQLRTLAVLGRRVQAHFGRPQDLEWAVAGGRIHLLQARPMTALPQAPQRLNWFQRKVGPFFAEMFQERPYPLDVSGWLDQGLGRVLRRMAGSVGMEFPPMAQVLPEEDGVVVRLVPPVPRPTLRVLGAPLSVARRVDRYNPARWTQDPRFAAYEAAVRRLAAADLAGLTWSGLVRQAWDCFAALDLIAGLRVSYLPGSFVPQLKLRLLLLLLGVPRLGAELLAGAETRTTQANRALAELATLAGRDPLLRRAVETLDPPALLHRVRSTPEFAAFHDRFRDFLAEYGHRETVSVVLCSAPTWSDAPEVVFGLVKALLGSRAPAADRTGQALRRLAAHPALRARWLRRQVFAAVERTKTGIAFREDTHFHATRVLPPLRHVLLEMGRRLQAAGVLEAAEDVFHLRFEELDALEPDDGGTFPAADAARLRAAVLARAANRRELAGVPLLDASVLFGRRREEPDALLTGSGASRGTATGPVRLVLGPEEFGRLEAGDVLVCPYTNPAWTPLFQHAAAVVVDTGGVASHAAIVAREYGIPAVMGTGSGTRVLRDGQQVLVDGTLGRVTAKTGG</sequence>
<keyword evidence="3" id="KW-0670">Pyruvate</keyword>
<feature type="domain" description="Pyruvate phosphate dikinase AMP/ATP-binding" evidence="2">
    <location>
        <begin position="231"/>
        <end position="286"/>
    </location>
</feature>
<evidence type="ECO:0000259" key="2">
    <source>
        <dbReference type="Pfam" id="PF01326"/>
    </source>
</evidence>
<accession>A0A7X6QMF9</accession>
<dbReference type="PANTHER" id="PTHR43615:SF1">
    <property type="entry name" value="PPDK_N DOMAIN-CONTAINING PROTEIN"/>
    <property type="match status" value="1"/>
</dbReference>
<dbReference type="RefSeq" id="WP_168489152.1">
    <property type="nucleotide sequence ID" value="NZ_JAAZSQ010000032.1"/>
</dbReference>
<feature type="domain" description="PEP-utilising enzyme mobile" evidence="1">
    <location>
        <begin position="729"/>
        <end position="799"/>
    </location>
</feature>
<dbReference type="AlphaFoldDB" id="A0A7X6QMF9"/>
<dbReference type="SUPFAM" id="SSF52009">
    <property type="entry name" value="Phosphohistidine domain"/>
    <property type="match status" value="1"/>
</dbReference>
<dbReference type="InterPro" id="IPR013815">
    <property type="entry name" value="ATP_grasp_subdomain_1"/>
</dbReference>
<dbReference type="Pfam" id="PF01326">
    <property type="entry name" value="PPDK_N"/>
    <property type="match status" value="2"/>
</dbReference>
<dbReference type="SUPFAM" id="SSF56059">
    <property type="entry name" value="Glutathione synthetase ATP-binding domain-like"/>
    <property type="match status" value="1"/>
</dbReference>
<organism evidence="3 4">
    <name type="scientific">Arthrobacter mobilis</name>
    <dbReference type="NCBI Taxonomy" id="2724944"/>
    <lineage>
        <taxon>Bacteria</taxon>
        <taxon>Bacillati</taxon>
        <taxon>Actinomycetota</taxon>
        <taxon>Actinomycetes</taxon>
        <taxon>Micrococcales</taxon>
        <taxon>Micrococcaceae</taxon>
        <taxon>Arthrobacter</taxon>
    </lineage>
</organism>
<dbReference type="InterPro" id="IPR008279">
    <property type="entry name" value="PEP-util_enz_mobile_dom"/>
</dbReference>